<gene>
    <name evidence="4" type="ORF">ACFOWA_01365</name>
</gene>
<protein>
    <submittedName>
        <fullName evidence="4">PLP-dependent cysteine synthase family protein</fullName>
    </submittedName>
</protein>
<comment type="cofactor">
    <cofactor evidence="1">
        <name>pyridoxal 5'-phosphate</name>
        <dbReference type="ChEBI" id="CHEBI:597326"/>
    </cofactor>
</comment>
<evidence type="ECO:0000256" key="2">
    <source>
        <dbReference type="ARBA" id="ARBA00022898"/>
    </source>
</evidence>
<dbReference type="Gene3D" id="3.40.50.1100">
    <property type="match status" value="2"/>
</dbReference>
<dbReference type="Proteomes" id="UP001595789">
    <property type="component" value="Unassembled WGS sequence"/>
</dbReference>
<name>A0ABV8P4K0_9SPHI</name>
<dbReference type="EMBL" id="JBHSBW010000003">
    <property type="protein sequence ID" value="MFC4209808.1"/>
    <property type="molecule type" value="Genomic_DNA"/>
</dbReference>
<dbReference type="InterPro" id="IPR001926">
    <property type="entry name" value="TrpB-like_PALP"/>
</dbReference>
<dbReference type="SUPFAM" id="SSF53686">
    <property type="entry name" value="Tryptophan synthase beta subunit-like PLP-dependent enzymes"/>
    <property type="match status" value="1"/>
</dbReference>
<accession>A0ABV8P4K0</accession>
<keyword evidence="5" id="KW-1185">Reference proteome</keyword>
<reference evidence="5" key="1">
    <citation type="journal article" date="2019" name="Int. J. Syst. Evol. Microbiol.">
        <title>The Global Catalogue of Microorganisms (GCM) 10K type strain sequencing project: providing services to taxonomists for standard genome sequencing and annotation.</title>
        <authorList>
            <consortium name="The Broad Institute Genomics Platform"/>
            <consortium name="The Broad Institute Genome Sequencing Center for Infectious Disease"/>
            <person name="Wu L."/>
            <person name="Ma J."/>
        </authorList>
    </citation>
    <scope>NUCLEOTIDE SEQUENCE [LARGE SCALE GENOMIC DNA]</scope>
    <source>
        <strain evidence="5">CCM 8691</strain>
    </source>
</reference>
<evidence type="ECO:0000313" key="5">
    <source>
        <dbReference type="Proteomes" id="UP001595789"/>
    </source>
</evidence>
<proteinExistence type="predicted"/>
<dbReference type="CDD" id="cd01561">
    <property type="entry name" value="CBS_like"/>
    <property type="match status" value="1"/>
</dbReference>
<evidence type="ECO:0000313" key="4">
    <source>
        <dbReference type="EMBL" id="MFC4209808.1"/>
    </source>
</evidence>
<organism evidence="4 5">
    <name type="scientific">Pedobacter lithocola</name>
    <dbReference type="NCBI Taxonomy" id="1908239"/>
    <lineage>
        <taxon>Bacteria</taxon>
        <taxon>Pseudomonadati</taxon>
        <taxon>Bacteroidota</taxon>
        <taxon>Sphingobacteriia</taxon>
        <taxon>Sphingobacteriales</taxon>
        <taxon>Sphingobacteriaceae</taxon>
        <taxon>Pedobacter</taxon>
    </lineage>
</organism>
<feature type="domain" description="Tryptophan synthase beta chain-like PALP" evidence="3">
    <location>
        <begin position="21"/>
        <end position="311"/>
    </location>
</feature>
<comment type="caution">
    <text evidence="4">The sequence shown here is derived from an EMBL/GenBank/DDBJ whole genome shotgun (WGS) entry which is preliminary data.</text>
</comment>
<dbReference type="InterPro" id="IPR050214">
    <property type="entry name" value="Cys_Synth/Cystath_Beta-Synth"/>
</dbReference>
<dbReference type="InterPro" id="IPR036052">
    <property type="entry name" value="TrpB-like_PALP_sf"/>
</dbReference>
<sequence>MRTITASKTFSAIHAKFEHLSLLIGNTPMLELIYTFKGSLRKIYVKCEQYNLTGSIKDQMALHTLREAYSQGTIKGGEWIVEATSGNTGIAFAAIGKALGHPVTIIMPNWLSKERMDIIKSLGADTILVSKEGGGFIGSIKLAEKMAAHNPNIFLPKQFENIANPEAHEYTTGKEIWEQLRLKNISPDAFVAGVGTGGTIMGVGNFLKKRNPNIKIHPIEPAESPTLTSGYKVGSHRIQGISDEFVPEIIKLSELDEVLQVSDGDAILMAQRLAKQLGLAVGISSGANVIGAIKQQQKLGIKSCVVTIFPDSNKKYLSTDLMREEPIKAGYLSPEVNFIEYQVFSRL</sequence>
<keyword evidence="2" id="KW-0663">Pyridoxal phosphate</keyword>
<evidence type="ECO:0000256" key="1">
    <source>
        <dbReference type="ARBA" id="ARBA00001933"/>
    </source>
</evidence>
<dbReference type="PANTHER" id="PTHR10314">
    <property type="entry name" value="CYSTATHIONINE BETA-SYNTHASE"/>
    <property type="match status" value="1"/>
</dbReference>
<dbReference type="Pfam" id="PF00291">
    <property type="entry name" value="PALP"/>
    <property type="match status" value="1"/>
</dbReference>
<dbReference type="RefSeq" id="WP_378981073.1">
    <property type="nucleotide sequence ID" value="NZ_JBHSBW010000003.1"/>
</dbReference>
<evidence type="ECO:0000259" key="3">
    <source>
        <dbReference type="Pfam" id="PF00291"/>
    </source>
</evidence>